<evidence type="ECO:0000313" key="8">
    <source>
        <dbReference type="EMBL" id="MFD1064212.1"/>
    </source>
</evidence>
<dbReference type="SUPFAM" id="SSF49265">
    <property type="entry name" value="Fibronectin type III"/>
    <property type="match status" value="1"/>
</dbReference>
<evidence type="ECO:0000259" key="7">
    <source>
        <dbReference type="PROSITE" id="PS51841"/>
    </source>
</evidence>
<proteinExistence type="inferred from homology"/>
<dbReference type="GO" id="GO:0004519">
    <property type="term" value="F:endonuclease activity"/>
    <property type="evidence" value="ECO:0007669"/>
    <property type="project" value="UniProtKB-KW"/>
</dbReference>
<keyword evidence="2" id="KW-0540">Nuclease</keyword>
<dbReference type="Pfam" id="PF18962">
    <property type="entry name" value="Por_Secre_tail"/>
    <property type="match status" value="1"/>
</dbReference>
<sequence>MKQIYLLFLLVSSFAFSQIPSNYYDSASGLSGFALKTELKNITSNGHIARGYDQLYDGNGIAGSNGYEDTHTDEMVPTGNNYENDGTILDMYSENPSGTDPYNYTHGNMQCGNQSAEGDCYNREHIVPQSSFNSAFPMQSDIHHVIPTDGRVNNFRGSLPFANVATPNFTSLNGSQRGSSGVVGYSGNVFEPIDEFKGDIARALLYFATRYEDTVNQYTSFDMFNGTNDEVFFPWAITTLLDWHNNVDPVDERERLRNEQAYNFQNNANPFVDHPEFANMIWNPSTDTQAPTVPTNLVTSNATTSTIDLSWTASTDNTAVTTYDVFVDGVFNVTTNSATTTFTVTGLSANTNYSFTLLAKDGSGNASAQSSPATGMTLAATTTTNELFFSEYIEGSSSNKALEIANFTGVAINNLSAYELRLSTNGNATWTNIYNFPSNASIANGDVYVVANGGLNATCAAEADNNNNAITSFNGNDAIGLFKNGTLIDILGTLGDNSTYAQNMTLVRKPEIAGGTTVFNLNDWNQFAQNNCDDLGSHTQTLSLEDNEYVYIKMFPNPTKGNEITVVSNKNLSVEVFDVLGKKVKTQNITANQKKLNISGLKKGIYLLRLHSESGTITKKLIRQ</sequence>
<evidence type="ECO:0000256" key="2">
    <source>
        <dbReference type="ARBA" id="ARBA00022722"/>
    </source>
</evidence>
<accession>A0ABW3N9J3</accession>
<dbReference type="Proteomes" id="UP001597013">
    <property type="component" value="Unassembled WGS sequence"/>
</dbReference>
<dbReference type="Gene3D" id="2.60.40.10">
    <property type="entry name" value="Immunoglobulins"/>
    <property type="match status" value="1"/>
</dbReference>
<evidence type="ECO:0000256" key="4">
    <source>
        <dbReference type="ARBA" id="ARBA00022801"/>
    </source>
</evidence>
<dbReference type="EMBL" id="JBHTJL010000016">
    <property type="protein sequence ID" value="MFD1064212.1"/>
    <property type="molecule type" value="Genomic_DNA"/>
</dbReference>
<dbReference type="Pfam" id="PF00041">
    <property type="entry name" value="fn3"/>
    <property type="match status" value="1"/>
</dbReference>
<dbReference type="PANTHER" id="PTHR33607">
    <property type="entry name" value="ENDONUCLEASE-1"/>
    <property type="match status" value="1"/>
</dbReference>
<dbReference type="SUPFAM" id="SSF54060">
    <property type="entry name" value="His-Me finger endonucleases"/>
    <property type="match status" value="1"/>
</dbReference>
<evidence type="ECO:0000259" key="6">
    <source>
        <dbReference type="PROSITE" id="PS50853"/>
    </source>
</evidence>
<dbReference type="InterPro" id="IPR001322">
    <property type="entry name" value="Lamin_tail_dom"/>
</dbReference>
<dbReference type="NCBIfam" id="TIGR04183">
    <property type="entry name" value="Por_Secre_tail"/>
    <property type="match status" value="1"/>
</dbReference>
<organism evidence="8 9">
    <name type="scientific">Winogradskyella litorisediminis</name>
    <dbReference type="NCBI Taxonomy" id="1156618"/>
    <lineage>
        <taxon>Bacteria</taxon>
        <taxon>Pseudomonadati</taxon>
        <taxon>Bacteroidota</taxon>
        <taxon>Flavobacteriia</taxon>
        <taxon>Flavobacteriales</taxon>
        <taxon>Flavobacteriaceae</taxon>
        <taxon>Winogradskyella</taxon>
    </lineage>
</organism>
<feature type="domain" description="LTD" evidence="7">
    <location>
        <begin position="374"/>
        <end position="531"/>
    </location>
</feature>
<dbReference type="PROSITE" id="PS51841">
    <property type="entry name" value="LTD"/>
    <property type="match status" value="1"/>
</dbReference>
<feature type="chain" id="PRO_5045654473" evidence="5">
    <location>
        <begin position="18"/>
        <end position="624"/>
    </location>
</feature>
<dbReference type="InterPro" id="IPR044925">
    <property type="entry name" value="His-Me_finger_sf"/>
</dbReference>
<evidence type="ECO:0000313" key="9">
    <source>
        <dbReference type="Proteomes" id="UP001597013"/>
    </source>
</evidence>
<feature type="domain" description="Fibronectin type-III" evidence="6">
    <location>
        <begin position="293"/>
        <end position="380"/>
    </location>
</feature>
<keyword evidence="8" id="KW-0255">Endonuclease</keyword>
<dbReference type="InterPro" id="IPR013783">
    <property type="entry name" value="Ig-like_fold"/>
</dbReference>
<dbReference type="Pfam" id="PF00932">
    <property type="entry name" value="LTD"/>
    <property type="match status" value="1"/>
</dbReference>
<feature type="signal peptide" evidence="5">
    <location>
        <begin position="1"/>
        <end position="17"/>
    </location>
</feature>
<keyword evidence="9" id="KW-1185">Reference proteome</keyword>
<gene>
    <name evidence="8" type="ORF">ACFQ1Q_13230</name>
</gene>
<comment type="caution">
    <text evidence="8">The sequence shown here is derived from an EMBL/GenBank/DDBJ whole genome shotgun (WGS) entry which is preliminary data.</text>
</comment>
<dbReference type="InterPro" id="IPR036116">
    <property type="entry name" value="FN3_sf"/>
</dbReference>
<evidence type="ECO:0000256" key="3">
    <source>
        <dbReference type="ARBA" id="ARBA00022729"/>
    </source>
</evidence>
<dbReference type="Pfam" id="PF04231">
    <property type="entry name" value="Endonuclease_1"/>
    <property type="match status" value="1"/>
</dbReference>
<reference evidence="9" key="1">
    <citation type="journal article" date="2019" name="Int. J. Syst. Evol. Microbiol.">
        <title>The Global Catalogue of Microorganisms (GCM) 10K type strain sequencing project: providing services to taxonomists for standard genome sequencing and annotation.</title>
        <authorList>
            <consortium name="The Broad Institute Genomics Platform"/>
            <consortium name="The Broad Institute Genome Sequencing Center for Infectious Disease"/>
            <person name="Wu L."/>
            <person name="Ma J."/>
        </authorList>
    </citation>
    <scope>NUCLEOTIDE SEQUENCE [LARGE SCALE GENOMIC DNA]</scope>
    <source>
        <strain evidence="9">CCUG 62215</strain>
    </source>
</reference>
<dbReference type="PANTHER" id="PTHR33607:SF2">
    <property type="entry name" value="ENDONUCLEASE-1"/>
    <property type="match status" value="1"/>
</dbReference>
<dbReference type="InterPro" id="IPR007346">
    <property type="entry name" value="Endonuclease-I"/>
</dbReference>
<dbReference type="InterPro" id="IPR026444">
    <property type="entry name" value="Secre_tail"/>
</dbReference>
<evidence type="ECO:0000256" key="5">
    <source>
        <dbReference type="SAM" id="SignalP"/>
    </source>
</evidence>
<name>A0ABW3N9J3_9FLAO</name>
<dbReference type="RefSeq" id="WP_386132406.1">
    <property type="nucleotide sequence ID" value="NZ_JBHTJL010000016.1"/>
</dbReference>
<comment type="similarity">
    <text evidence="1">Belongs to the EndA/NucM nuclease family.</text>
</comment>
<dbReference type="CDD" id="cd00063">
    <property type="entry name" value="FN3"/>
    <property type="match status" value="1"/>
</dbReference>
<evidence type="ECO:0000256" key="1">
    <source>
        <dbReference type="ARBA" id="ARBA00006429"/>
    </source>
</evidence>
<dbReference type="PROSITE" id="PS50853">
    <property type="entry name" value="FN3"/>
    <property type="match status" value="1"/>
</dbReference>
<keyword evidence="4" id="KW-0378">Hydrolase</keyword>
<keyword evidence="3 5" id="KW-0732">Signal</keyword>
<protein>
    <submittedName>
        <fullName evidence="8">Endonuclease</fullName>
    </submittedName>
</protein>
<dbReference type="SMART" id="SM00060">
    <property type="entry name" value="FN3"/>
    <property type="match status" value="1"/>
</dbReference>
<dbReference type="InterPro" id="IPR003961">
    <property type="entry name" value="FN3_dom"/>
</dbReference>